<feature type="transmembrane region" description="Helical" evidence="7">
    <location>
        <begin position="436"/>
        <end position="454"/>
    </location>
</feature>
<dbReference type="PANTHER" id="PTHR30618">
    <property type="entry name" value="NCS1 FAMILY PURINE/PYRIMIDINE TRANSPORTER"/>
    <property type="match status" value="1"/>
</dbReference>
<evidence type="ECO:0000256" key="3">
    <source>
        <dbReference type="ARBA" id="ARBA00022692"/>
    </source>
</evidence>
<dbReference type="GO" id="GO:0005886">
    <property type="term" value="C:plasma membrane"/>
    <property type="evidence" value="ECO:0007669"/>
    <property type="project" value="TreeGrafter"/>
</dbReference>
<organism evidence="9">
    <name type="scientific">Dissoconium aciculare CBS 342.82</name>
    <dbReference type="NCBI Taxonomy" id="1314786"/>
    <lineage>
        <taxon>Eukaryota</taxon>
        <taxon>Fungi</taxon>
        <taxon>Dikarya</taxon>
        <taxon>Ascomycota</taxon>
        <taxon>Pezizomycotina</taxon>
        <taxon>Dothideomycetes</taxon>
        <taxon>Dothideomycetidae</taxon>
        <taxon>Mycosphaerellales</taxon>
        <taxon>Dissoconiaceae</taxon>
        <taxon>Dissoconium</taxon>
    </lineage>
</organism>
<keyword evidence="5 7" id="KW-0472">Membrane</keyword>
<sequence>MIARLREWWRLQRSTSLAPRIRVGRRFSSTIHSGKEREKGTMVRSIADIRALATEKKRNVQRAFTSWHNFQQWIQVPETELDRSGHSSTTSHRWSNKDLDPTPPEERTWAWYNYVVFYWGLSFGNWQLGSTMIGLGLNWWQAILTIFLSQFISSIAMFFNSRCASVYHVGYPVVGRSVFGMYGAYYFVGVRAALAIIWFAVQTFIGSALFAVTLRSIFGDSYTNIPNMLPADAGISTAGMLAFLIFWLVQFPFAFLRPYQLTKFFWFKAIIMLPAIWGLFIFCMATTKGQVGLGTLSAGKNTSGWGWFFVYSINAGMGNTATLICNQPDLARYSKSKTGAMWSQLITNPIAVTLSATLGILSTAAINNAWNDALWNPWGLMDAILDRYWSGTTRFAIFLASFAWSFTILGTNIAANMIPFGADASMLLPRYINIPRGQILVALLAFAVVPWKILKSAETFTTFLAGYGLFMSSTVAVMVCDYFLLTRGNIFITRLYDGSRENKHYRFTEGFNMQAIIAYIVGIALPFPGFVGSLGATVSIEAERLGQLGWLLSFFTTFLVYYIICRVWPTSVQKIIKEKNLGFEEMAVHDQAVLDGVRVHDEIAGKSVFDEEKHTMGMDVHTIDSTNSQ</sequence>
<evidence type="ECO:0000256" key="1">
    <source>
        <dbReference type="ARBA" id="ARBA00004141"/>
    </source>
</evidence>
<comment type="similarity">
    <text evidence="2">Belongs to the purine-cytosine permease (2.A.39) family.</text>
</comment>
<feature type="transmembrane region" description="Helical" evidence="7">
    <location>
        <begin position="139"/>
        <end position="159"/>
    </location>
</feature>
<evidence type="ECO:0000313" key="8">
    <source>
        <dbReference type="Proteomes" id="UP000504637"/>
    </source>
</evidence>
<feature type="transmembrane region" description="Helical" evidence="7">
    <location>
        <begin position="460"/>
        <end position="485"/>
    </location>
</feature>
<comment type="subcellular location">
    <subcellularLocation>
        <location evidence="1">Membrane</location>
        <topology evidence="1">Multi-pass membrane protein</topology>
    </subcellularLocation>
</comment>
<keyword evidence="8" id="KW-1185">Reference proteome</keyword>
<evidence type="ECO:0000256" key="6">
    <source>
        <dbReference type="SAM" id="MobiDB-lite"/>
    </source>
</evidence>
<dbReference type="Proteomes" id="UP000504637">
    <property type="component" value="Unplaced"/>
</dbReference>
<feature type="transmembrane region" description="Helical" evidence="7">
    <location>
        <begin position="345"/>
        <end position="366"/>
    </location>
</feature>
<evidence type="ECO:0000256" key="7">
    <source>
        <dbReference type="SAM" id="Phobius"/>
    </source>
</evidence>
<feature type="transmembrane region" description="Helical" evidence="7">
    <location>
        <begin position="516"/>
        <end position="536"/>
    </location>
</feature>
<dbReference type="Gene3D" id="1.10.4160.10">
    <property type="entry name" value="Hydantoin permease"/>
    <property type="match status" value="1"/>
</dbReference>
<dbReference type="RefSeq" id="XP_033464277.1">
    <property type="nucleotide sequence ID" value="XM_033603663.1"/>
</dbReference>
<feature type="transmembrane region" description="Helical" evidence="7">
    <location>
        <begin position="265"/>
        <end position="287"/>
    </location>
</feature>
<dbReference type="Pfam" id="PF02133">
    <property type="entry name" value="Transp_cyt_pur"/>
    <property type="match status" value="1"/>
</dbReference>
<reference evidence="9" key="3">
    <citation type="submission" date="2025-08" db="UniProtKB">
        <authorList>
            <consortium name="RefSeq"/>
        </authorList>
    </citation>
    <scope>IDENTIFICATION</scope>
    <source>
        <strain evidence="9">CBS 342.82</strain>
    </source>
</reference>
<keyword evidence="3 7" id="KW-0812">Transmembrane</keyword>
<evidence type="ECO:0000313" key="9">
    <source>
        <dbReference type="RefSeq" id="XP_033464277.1"/>
    </source>
</evidence>
<reference evidence="9" key="1">
    <citation type="submission" date="2020-01" db="EMBL/GenBank/DDBJ databases">
        <authorList>
            <consortium name="DOE Joint Genome Institute"/>
            <person name="Haridas S."/>
            <person name="Albert R."/>
            <person name="Binder M."/>
            <person name="Bloem J."/>
            <person name="Labutti K."/>
            <person name="Salamov A."/>
            <person name="Andreopoulos B."/>
            <person name="Baker S.E."/>
            <person name="Barry K."/>
            <person name="Bills G."/>
            <person name="Bluhm B.H."/>
            <person name="Cannon C."/>
            <person name="Castanera R."/>
            <person name="Culley D.E."/>
            <person name="Daum C."/>
            <person name="Ezra D."/>
            <person name="Gonzalez J.B."/>
            <person name="Henrissat B."/>
            <person name="Kuo A."/>
            <person name="Liang C."/>
            <person name="Lipzen A."/>
            <person name="Lutzoni F."/>
            <person name="Magnuson J."/>
            <person name="Mondo S."/>
            <person name="Nolan M."/>
            <person name="Ohm R."/>
            <person name="Pangilinan J."/>
            <person name="Park H.-J."/>
            <person name="Ramirez L."/>
            <person name="Alfaro M."/>
            <person name="Sun H."/>
            <person name="Tritt A."/>
            <person name="Yoshinaga Y."/>
            <person name="Zwiers L.-H."/>
            <person name="Turgeon B.G."/>
            <person name="Goodwin S.B."/>
            <person name="Spatafora J.W."/>
            <person name="Crous P.W."/>
            <person name="Grigoriev I.V."/>
        </authorList>
    </citation>
    <scope>NUCLEOTIDE SEQUENCE</scope>
    <source>
        <strain evidence="9">CBS 342.82</strain>
    </source>
</reference>
<evidence type="ECO:0000256" key="4">
    <source>
        <dbReference type="ARBA" id="ARBA00022989"/>
    </source>
</evidence>
<evidence type="ECO:0000256" key="5">
    <source>
        <dbReference type="ARBA" id="ARBA00023136"/>
    </source>
</evidence>
<accession>A0A6J3MH09</accession>
<dbReference type="AlphaFoldDB" id="A0A6J3MH09"/>
<protein>
    <submittedName>
        <fullName evidence="9">Uracil permease-like protein</fullName>
    </submittedName>
</protein>
<feature type="region of interest" description="Disordered" evidence="6">
    <location>
        <begin position="81"/>
        <end position="102"/>
    </location>
</feature>
<feature type="transmembrane region" description="Helical" evidence="7">
    <location>
        <begin position="548"/>
        <end position="569"/>
    </location>
</feature>
<dbReference type="OrthoDB" id="2018619at2759"/>
<evidence type="ECO:0000256" key="2">
    <source>
        <dbReference type="ARBA" id="ARBA00008974"/>
    </source>
</evidence>
<reference evidence="9" key="2">
    <citation type="submission" date="2020-04" db="EMBL/GenBank/DDBJ databases">
        <authorList>
            <consortium name="NCBI Genome Project"/>
        </authorList>
    </citation>
    <scope>NUCLEOTIDE SEQUENCE</scope>
    <source>
        <strain evidence="9">CBS 342.82</strain>
    </source>
</reference>
<dbReference type="GeneID" id="54361463"/>
<keyword evidence="4 7" id="KW-1133">Transmembrane helix</keyword>
<feature type="transmembrane region" description="Helical" evidence="7">
    <location>
        <begin position="307"/>
        <end position="325"/>
    </location>
</feature>
<gene>
    <name evidence="9" type="ORF">K489DRAFT_375332</name>
</gene>
<dbReference type="InterPro" id="IPR045225">
    <property type="entry name" value="Uracil/uridine/allantoin_perm"/>
</dbReference>
<feature type="transmembrane region" description="Helical" evidence="7">
    <location>
        <begin position="395"/>
        <end position="415"/>
    </location>
</feature>
<name>A0A6J3MH09_9PEZI</name>
<dbReference type="InterPro" id="IPR001248">
    <property type="entry name" value="Pur-cyt_permease"/>
</dbReference>
<proteinExistence type="inferred from homology"/>
<dbReference type="PANTHER" id="PTHR30618:SF0">
    <property type="entry name" value="PURINE-URACIL PERMEASE NCS1"/>
    <property type="match status" value="1"/>
</dbReference>
<feature type="transmembrane region" description="Helical" evidence="7">
    <location>
        <begin position="185"/>
        <end position="213"/>
    </location>
</feature>
<feature type="transmembrane region" description="Helical" evidence="7">
    <location>
        <begin position="233"/>
        <end position="253"/>
    </location>
</feature>
<dbReference type="GO" id="GO:0015205">
    <property type="term" value="F:nucleobase transmembrane transporter activity"/>
    <property type="evidence" value="ECO:0007669"/>
    <property type="project" value="TreeGrafter"/>
</dbReference>